<dbReference type="Proteomes" id="UP000054321">
    <property type="component" value="Unassembled WGS sequence"/>
</dbReference>
<dbReference type="Pfam" id="PF00248">
    <property type="entry name" value="Aldo_ket_red"/>
    <property type="match status" value="1"/>
</dbReference>
<evidence type="ECO:0000256" key="1">
    <source>
        <dbReference type="ARBA" id="ARBA00023002"/>
    </source>
</evidence>
<evidence type="ECO:0000259" key="2">
    <source>
        <dbReference type="Pfam" id="PF00248"/>
    </source>
</evidence>
<dbReference type="InParanoid" id="A0A0C3GRY8"/>
<proteinExistence type="predicted"/>
<feature type="domain" description="NADP-dependent oxidoreductase" evidence="2">
    <location>
        <begin position="24"/>
        <end position="208"/>
    </location>
</feature>
<name>A0A0C3GRY8_OIDMZ</name>
<dbReference type="InterPro" id="IPR023210">
    <property type="entry name" value="NADP_OxRdtase_dom"/>
</dbReference>
<dbReference type="PANTHER" id="PTHR43827:SF8">
    <property type="entry name" value="ALDO_KETO REDUCTASE FAMILY PROTEIN"/>
    <property type="match status" value="1"/>
</dbReference>
<dbReference type="SUPFAM" id="SSF51430">
    <property type="entry name" value="NAD(P)-linked oxidoreductase"/>
    <property type="match status" value="1"/>
</dbReference>
<dbReference type="EMBL" id="KN832879">
    <property type="protein sequence ID" value="KIM98825.1"/>
    <property type="molecule type" value="Genomic_DNA"/>
</dbReference>
<protein>
    <recommendedName>
        <fullName evidence="2">NADP-dependent oxidoreductase domain-containing protein</fullName>
    </recommendedName>
</protein>
<dbReference type="InterPro" id="IPR020471">
    <property type="entry name" value="AKR"/>
</dbReference>
<accession>A0A0C3GRY8</accession>
<dbReference type="HOGENOM" id="CLU_023205_10_1_1"/>
<dbReference type="Gene3D" id="3.20.20.100">
    <property type="entry name" value="NADP-dependent oxidoreductase domain"/>
    <property type="match status" value="1"/>
</dbReference>
<sequence length="302" mass="34140">MTLKNPSSTVIPKLIYGTAWKKGRTAEYVYQALKTGFRAVDTAAQPRHYQENLVGDGIRQAIKEGLLARGDIYIQTKFTPLTGQDHNNMPYSIFQSLEERIHTSIVSSFENLQTSNNPDDNYIDCLVLHSPLPEIEDTITAWETMSAYVPHKIRALGISNTTYEVLQTLHERMEVKPSVVQNRFYPATQWEVPLRKFCREQGIIFQSFWTLTGNPNLIRSDPIVHLAGELKSLGVWDPGAMALYTLVLGLDGITVLNGTTQSIRMRRDIEGLEAVSKWADGVGREKWLEALKEFKELIGEEA</sequence>
<dbReference type="InterPro" id="IPR036812">
    <property type="entry name" value="NAD(P)_OxRdtase_dom_sf"/>
</dbReference>
<dbReference type="STRING" id="913774.A0A0C3GRY8"/>
<dbReference type="OrthoDB" id="5357513at2759"/>
<organism evidence="3 4">
    <name type="scientific">Oidiodendron maius (strain Zn)</name>
    <dbReference type="NCBI Taxonomy" id="913774"/>
    <lineage>
        <taxon>Eukaryota</taxon>
        <taxon>Fungi</taxon>
        <taxon>Dikarya</taxon>
        <taxon>Ascomycota</taxon>
        <taxon>Pezizomycotina</taxon>
        <taxon>Leotiomycetes</taxon>
        <taxon>Leotiomycetes incertae sedis</taxon>
        <taxon>Myxotrichaceae</taxon>
        <taxon>Oidiodendron</taxon>
    </lineage>
</organism>
<evidence type="ECO:0000313" key="4">
    <source>
        <dbReference type="Proteomes" id="UP000054321"/>
    </source>
</evidence>
<dbReference type="PANTHER" id="PTHR43827">
    <property type="entry name" value="2,5-DIKETO-D-GLUCONIC ACID REDUCTASE"/>
    <property type="match status" value="1"/>
</dbReference>
<reference evidence="3 4" key="1">
    <citation type="submission" date="2014-04" db="EMBL/GenBank/DDBJ databases">
        <authorList>
            <consortium name="DOE Joint Genome Institute"/>
            <person name="Kuo A."/>
            <person name="Martino E."/>
            <person name="Perotto S."/>
            <person name="Kohler A."/>
            <person name="Nagy L.G."/>
            <person name="Floudas D."/>
            <person name="Copeland A."/>
            <person name="Barry K.W."/>
            <person name="Cichocki N."/>
            <person name="Veneault-Fourrey C."/>
            <person name="LaButti K."/>
            <person name="Lindquist E.A."/>
            <person name="Lipzen A."/>
            <person name="Lundell T."/>
            <person name="Morin E."/>
            <person name="Murat C."/>
            <person name="Sun H."/>
            <person name="Tunlid A."/>
            <person name="Henrissat B."/>
            <person name="Grigoriev I.V."/>
            <person name="Hibbett D.S."/>
            <person name="Martin F."/>
            <person name="Nordberg H.P."/>
            <person name="Cantor M.N."/>
            <person name="Hua S.X."/>
        </authorList>
    </citation>
    <scope>NUCLEOTIDE SEQUENCE [LARGE SCALE GENOMIC DNA]</scope>
    <source>
        <strain evidence="3 4">Zn</strain>
    </source>
</reference>
<dbReference type="GO" id="GO:0016491">
    <property type="term" value="F:oxidoreductase activity"/>
    <property type="evidence" value="ECO:0007669"/>
    <property type="project" value="UniProtKB-KW"/>
</dbReference>
<gene>
    <name evidence="3" type="ORF">OIDMADRAFT_127177</name>
</gene>
<reference evidence="4" key="2">
    <citation type="submission" date="2015-01" db="EMBL/GenBank/DDBJ databases">
        <title>Evolutionary Origins and Diversification of the Mycorrhizal Mutualists.</title>
        <authorList>
            <consortium name="DOE Joint Genome Institute"/>
            <consortium name="Mycorrhizal Genomics Consortium"/>
            <person name="Kohler A."/>
            <person name="Kuo A."/>
            <person name="Nagy L.G."/>
            <person name="Floudas D."/>
            <person name="Copeland A."/>
            <person name="Barry K.W."/>
            <person name="Cichocki N."/>
            <person name="Veneault-Fourrey C."/>
            <person name="LaButti K."/>
            <person name="Lindquist E.A."/>
            <person name="Lipzen A."/>
            <person name="Lundell T."/>
            <person name="Morin E."/>
            <person name="Murat C."/>
            <person name="Riley R."/>
            <person name="Ohm R."/>
            <person name="Sun H."/>
            <person name="Tunlid A."/>
            <person name="Henrissat B."/>
            <person name="Grigoriev I.V."/>
            <person name="Hibbett D.S."/>
            <person name="Martin F."/>
        </authorList>
    </citation>
    <scope>NUCLEOTIDE SEQUENCE [LARGE SCALE GENOMIC DNA]</scope>
    <source>
        <strain evidence="4">Zn</strain>
    </source>
</reference>
<keyword evidence="1" id="KW-0560">Oxidoreductase</keyword>
<evidence type="ECO:0000313" key="3">
    <source>
        <dbReference type="EMBL" id="KIM98825.1"/>
    </source>
</evidence>
<dbReference type="AlphaFoldDB" id="A0A0C3GRY8"/>
<keyword evidence="4" id="KW-1185">Reference proteome</keyword>